<keyword evidence="4" id="KW-0812">Transmembrane</keyword>
<evidence type="ECO:0000256" key="2">
    <source>
        <dbReference type="ARBA" id="ARBA00007651"/>
    </source>
</evidence>
<accession>A0ABR2LN23</accession>
<evidence type="ECO:0000256" key="4">
    <source>
        <dbReference type="ARBA" id="ARBA00022692"/>
    </source>
</evidence>
<keyword evidence="10" id="KW-1185">Reference proteome</keyword>
<dbReference type="EMBL" id="JBBWWR010000017">
    <property type="protein sequence ID" value="KAK8945650.1"/>
    <property type="molecule type" value="Genomic_DNA"/>
</dbReference>
<comment type="subcellular location">
    <subcellularLocation>
        <location evidence="1 7">Cell membrane</location>
        <topology evidence="1 7">Multi-pass membrane protein</topology>
    </subcellularLocation>
</comment>
<reference evidence="9 10" key="1">
    <citation type="journal article" date="2022" name="Nat. Plants">
        <title>Genomes of leafy and leafless Platanthera orchids illuminate the evolution of mycoheterotrophy.</title>
        <authorList>
            <person name="Li M.H."/>
            <person name="Liu K.W."/>
            <person name="Li Z."/>
            <person name="Lu H.C."/>
            <person name="Ye Q.L."/>
            <person name="Zhang D."/>
            <person name="Wang J.Y."/>
            <person name="Li Y.F."/>
            <person name="Zhong Z.M."/>
            <person name="Liu X."/>
            <person name="Yu X."/>
            <person name="Liu D.K."/>
            <person name="Tu X.D."/>
            <person name="Liu B."/>
            <person name="Hao Y."/>
            <person name="Liao X.Y."/>
            <person name="Jiang Y.T."/>
            <person name="Sun W.H."/>
            <person name="Chen J."/>
            <person name="Chen Y.Q."/>
            <person name="Ai Y."/>
            <person name="Zhai J.W."/>
            <person name="Wu S.S."/>
            <person name="Zhou Z."/>
            <person name="Hsiao Y.Y."/>
            <person name="Wu W.L."/>
            <person name="Chen Y.Y."/>
            <person name="Lin Y.F."/>
            <person name="Hsu J.L."/>
            <person name="Li C.Y."/>
            <person name="Wang Z.W."/>
            <person name="Zhao X."/>
            <person name="Zhong W.Y."/>
            <person name="Ma X.K."/>
            <person name="Ma L."/>
            <person name="Huang J."/>
            <person name="Chen G.Z."/>
            <person name="Huang M.Z."/>
            <person name="Huang L."/>
            <person name="Peng D.H."/>
            <person name="Luo Y.B."/>
            <person name="Zou S.Q."/>
            <person name="Chen S.P."/>
            <person name="Lan S."/>
            <person name="Tsai W.C."/>
            <person name="Van de Peer Y."/>
            <person name="Liu Z.J."/>
        </authorList>
    </citation>
    <scope>NUCLEOTIDE SEQUENCE [LARGE SCALE GENOMIC DNA]</scope>
    <source>
        <strain evidence="9">Lor288</strain>
    </source>
</reference>
<evidence type="ECO:0000256" key="7">
    <source>
        <dbReference type="RuleBase" id="RU361233"/>
    </source>
</evidence>
<keyword evidence="6" id="KW-0472">Membrane</keyword>
<organism evidence="9 10">
    <name type="scientific">Platanthera guangdongensis</name>
    <dbReference type="NCBI Taxonomy" id="2320717"/>
    <lineage>
        <taxon>Eukaryota</taxon>
        <taxon>Viridiplantae</taxon>
        <taxon>Streptophyta</taxon>
        <taxon>Embryophyta</taxon>
        <taxon>Tracheophyta</taxon>
        <taxon>Spermatophyta</taxon>
        <taxon>Magnoliopsida</taxon>
        <taxon>Liliopsida</taxon>
        <taxon>Asparagales</taxon>
        <taxon>Orchidaceae</taxon>
        <taxon>Orchidoideae</taxon>
        <taxon>Orchideae</taxon>
        <taxon>Orchidinae</taxon>
        <taxon>Platanthera</taxon>
    </lineage>
</organism>
<evidence type="ECO:0000256" key="6">
    <source>
        <dbReference type="ARBA" id="ARBA00023136"/>
    </source>
</evidence>
<comment type="similarity">
    <text evidence="2 7">Belongs to the Casparian strip membrane proteins (CASP) family.</text>
</comment>
<dbReference type="InterPro" id="IPR006702">
    <property type="entry name" value="CASP_dom"/>
</dbReference>
<proteinExistence type="inferred from homology"/>
<evidence type="ECO:0000313" key="10">
    <source>
        <dbReference type="Proteomes" id="UP001412067"/>
    </source>
</evidence>
<evidence type="ECO:0000256" key="1">
    <source>
        <dbReference type="ARBA" id="ARBA00004651"/>
    </source>
</evidence>
<name>A0ABR2LN23_9ASPA</name>
<dbReference type="Pfam" id="PF04535">
    <property type="entry name" value="CASP_dom"/>
    <property type="match status" value="1"/>
</dbReference>
<gene>
    <name evidence="9" type="ORF">KSP40_PGU000409</name>
</gene>
<keyword evidence="5" id="KW-1133">Transmembrane helix</keyword>
<evidence type="ECO:0000256" key="5">
    <source>
        <dbReference type="ARBA" id="ARBA00022989"/>
    </source>
</evidence>
<keyword evidence="3 7" id="KW-1003">Cell membrane</keyword>
<comment type="caution">
    <text evidence="9">The sequence shown here is derived from an EMBL/GenBank/DDBJ whole genome shotgun (WGS) entry which is preliminary data.</text>
</comment>
<evidence type="ECO:0000256" key="3">
    <source>
        <dbReference type="ARBA" id="ARBA00022475"/>
    </source>
</evidence>
<sequence>MVTSSSATTELLYLAHEGDKEVSWSEVCSNFGRFCSREKVSPILHFLALLCFI</sequence>
<comment type="subunit">
    <text evidence="7">Homodimer and heterodimers.</text>
</comment>
<evidence type="ECO:0000313" key="9">
    <source>
        <dbReference type="EMBL" id="KAK8945650.1"/>
    </source>
</evidence>
<protein>
    <recommendedName>
        <fullName evidence="7">CASP-like protein</fullName>
    </recommendedName>
</protein>
<dbReference type="Proteomes" id="UP001412067">
    <property type="component" value="Unassembled WGS sequence"/>
</dbReference>
<feature type="domain" description="Casparian strip membrane protein" evidence="8">
    <location>
        <begin position="1"/>
        <end position="51"/>
    </location>
</feature>
<evidence type="ECO:0000259" key="8">
    <source>
        <dbReference type="Pfam" id="PF04535"/>
    </source>
</evidence>